<evidence type="ECO:0000313" key="3">
    <source>
        <dbReference type="Proteomes" id="UP000280819"/>
    </source>
</evidence>
<evidence type="ECO:0000259" key="1">
    <source>
        <dbReference type="Pfam" id="PF20103"/>
    </source>
</evidence>
<dbReference type="OrthoDB" id="3245799at2"/>
<protein>
    <recommendedName>
        <fullName evidence="1">DUF6493 domain-containing protein</fullName>
    </recommendedName>
</protein>
<accession>A0A3P1TA99</accession>
<proteinExistence type="predicted"/>
<dbReference type="Pfam" id="PF20103">
    <property type="entry name" value="DUF6493"/>
    <property type="match status" value="1"/>
</dbReference>
<feature type="domain" description="DUF6493" evidence="1">
    <location>
        <begin position="102"/>
        <end position="239"/>
    </location>
</feature>
<dbReference type="EMBL" id="RQZG01000003">
    <property type="protein sequence ID" value="RRD06260.1"/>
    <property type="molecule type" value="Genomic_DNA"/>
</dbReference>
<comment type="caution">
    <text evidence="2">The sequence shown here is derived from an EMBL/GenBank/DDBJ whole genome shotgun (WGS) entry which is preliminary data.</text>
</comment>
<dbReference type="Proteomes" id="UP000280819">
    <property type="component" value="Unassembled WGS sequence"/>
</dbReference>
<reference evidence="2 3" key="1">
    <citation type="submission" date="2018-11" db="EMBL/GenBank/DDBJ databases">
        <title>Genomes From Bacteria Associated with the Canine Oral Cavity: a Test Case for Automated Genome-Based Taxonomic Assignment.</title>
        <authorList>
            <person name="Coil D.A."/>
            <person name="Jospin G."/>
            <person name="Darling A.E."/>
            <person name="Wallis C."/>
            <person name="Davis I.J."/>
            <person name="Harris S."/>
            <person name="Eisen J.A."/>
            <person name="Holcombe L.J."/>
            <person name="O'Flynn C."/>
        </authorList>
    </citation>
    <scope>NUCLEOTIDE SEQUENCE [LARGE SCALE GENOMIC DNA]</scope>
    <source>
        <strain evidence="2 3">OH887_COT-365</strain>
    </source>
</reference>
<sequence>MQDFNHTHIDELSRIVSRPGGTLRDLYDLLLLREAEPWQTHSAREMIEWQATRFSSWDHFTPIRLAELFDGLQVPHDEAYVLAMVSATGASHTPGLREFLLRHDEDLRENVFWRIFEVEGGGEVSLTNVDKFSPEPMRWRTTVVTLAGEGVLDRTRLLRSCVAALNRDFSSYRAGWFTGTWTALAPTPVEVAANQDLLLRALGSTVAATVSFAMKNLGIIHRAGQLDVSAFVDAAGPALAGGKATAAAALKVLASLSGTSEVIAHALTHPHEDIQLIAARILAGQGRGDLIDPAQLSPSVAEELGLRREPEPDAPPIKPTAGIRAPEAILPVTDDDALTRVAALMEDPGDPLELELALSWLASTPDAATVLEPLRQRARSLGRPNRQDLFPQLILAALSPTQERDASWNEPSRRWEFGWLPASSMRHLDWFLLSRLAEVADILTGRVPHHELLATPTDSHGNLDADALLRRLDMAAAALGVATRELPAHRPADLTQAAMRLNEADRKRVSQVVGVELPAPTRRVRIDWEVRQQEVVRPDDDRELPNPPPWYQILVPSRYSALTALMDPAGTCYLVARGLAPHELIDYGSHLAEVLPQLLGHPGAWTPETAQLLAFALGGKSEIQALAVELLVAVVPGRLGVEDTAAGMAAAAPVCVLNRWTSSLTDAAALNPGMVVDLLTVLLPRVDRGQRGIGGLLQLLLDEQLRLGRNSQDPALREWLAGFTGSSAAAKTAKKLLAAS</sequence>
<evidence type="ECO:0000313" key="2">
    <source>
        <dbReference type="EMBL" id="RRD06260.1"/>
    </source>
</evidence>
<name>A0A3P1TA99_9ACTN</name>
<dbReference type="InterPro" id="IPR045472">
    <property type="entry name" value="DUF6493"/>
</dbReference>
<gene>
    <name evidence="2" type="ORF">EII34_03835</name>
</gene>
<dbReference type="AlphaFoldDB" id="A0A3P1TA99"/>
<organism evidence="2 3">
    <name type="scientific">Arachnia propionica</name>
    <dbReference type="NCBI Taxonomy" id="1750"/>
    <lineage>
        <taxon>Bacteria</taxon>
        <taxon>Bacillati</taxon>
        <taxon>Actinomycetota</taxon>
        <taxon>Actinomycetes</taxon>
        <taxon>Propionibacteriales</taxon>
        <taxon>Propionibacteriaceae</taxon>
        <taxon>Arachnia</taxon>
    </lineage>
</organism>